<accession>A0ABW2Q7S4</accession>
<protein>
    <submittedName>
        <fullName evidence="2">DUF899 family protein</fullName>
    </submittedName>
</protein>
<name>A0ABW2Q7S4_9MICO</name>
<evidence type="ECO:0000313" key="2">
    <source>
        <dbReference type="EMBL" id="MFC7405104.1"/>
    </source>
</evidence>
<dbReference type="Pfam" id="PF05988">
    <property type="entry name" value="DUF899"/>
    <property type="match status" value="1"/>
</dbReference>
<dbReference type="RefSeq" id="WP_382393129.1">
    <property type="nucleotide sequence ID" value="NZ_JBHTCQ010000001.1"/>
</dbReference>
<dbReference type="Proteomes" id="UP001596455">
    <property type="component" value="Unassembled WGS sequence"/>
</dbReference>
<reference evidence="3" key="1">
    <citation type="journal article" date="2019" name="Int. J. Syst. Evol. Microbiol.">
        <title>The Global Catalogue of Microorganisms (GCM) 10K type strain sequencing project: providing services to taxonomists for standard genome sequencing and annotation.</title>
        <authorList>
            <consortium name="The Broad Institute Genomics Platform"/>
            <consortium name="The Broad Institute Genome Sequencing Center for Infectious Disease"/>
            <person name="Wu L."/>
            <person name="Ma J."/>
        </authorList>
    </citation>
    <scope>NUCLEOTIDE SEQUENCE [LARGE SCALE GENOMIC DNA]</scope>
    <source>
        <strain evidence="3">JCM 1490</strain>
    </source>
</reference>
<dbReference type="EMBL" id="JBHTCQ010000001">
    <property type="protein sequence ID" value="MFC7405104.1"/>
    <property type="molecule type" value="Genomic_DNA"/>
</dbReference>
<organism evidence="2 3">
    <name type="scientific">Georgenia alba</name>
    <dbReference type="NCBI Taxonomy" id="2233858"/>
    <lineage>
        <taxon>Bacteria</taxon>
        <taxon>Bacillati</taxon>
        <taxon>Actinomycetota</taxon>
        <taxon>Actinomycetes</taxon>
        <taxon>Micrococcales</taxon>
        <taxon>Bogoriellaceae</taxon>
        <taxon>Georgenia</taxon>
    </lineage>
</organism>
<keyword evidence="3" id="KW-1185">Reference proteome</keyword>
<evidence type="ECO:0000256" key="1">
    <source>
        <dbReference type="SAM" id="MobiDB-lite"/>
    </source>
</evidence>
<gene>
    <name evidence="2" type="ORF">ACFQQL_08275</name>
</gene>
<comment type="caution">
    <text evidence="2">The sequence shown here is derived from an EMBL/GenBank/DDBJ whole genome shotgun (WGS) entry which is preliminary data.</text>
</comment>
<dbReference type="InterPro" id="IPR010296">
    <property type="entry name" value="DUF899_thioredox"/>
</dbReference>
<evidence type="ECO:0000313" key="3">
    <source>
        <dbReference type="Proteomes" id="UP001596455"/>
    </source>
</evidence>
<proteinExistence type="predicted"/>
<feature type="region of interest" description="Disordered" evidence="1">
    <location>
        <begin position="206"/>
        <end position="257"/>
    </location>
</feature>
<sequence length="257" mass="28937">MTVTTENQAASAPPVVDRKAWQRERAALLVREKAHTREGDAIAAARRRLPMYEVDAGAVLVGDGAERTLLEAFDDRSQLILKKHMFHTGKPFEHQCEGCTYDAWNIQDASYLHAEDVTFAVLADGPWSEVAPFRDFMGYTIPWYSAERLEESTLGLLLGGTWGGYAFYLRRGEHVYLTYETTGRGTERFGAFSNLLDSTVYGRQEEWEDSPEGWPQRPTFSHWRTDENLNPVGFSRGRTGSRPTPQWTRPGATALGG</sequence>